<evidence type="ECO:0000256" key="10">
    <source>
        <dbReference type="ARBA" id="ARBA00023136"/>
    </source>
</evidence>
<dbReference type="PROSITE" id="PS50109">
    <property type="entry name" value="HIS_KIN"/>
    <property type="match status" value="1"/>
</dbReference>
<evidence type="ECO:0000256" key="2">
    <source>
        <dbReference type="ARBA" id="ARBA00004236"/>
    </source>
</evidence>
<feature type="domain" description="HAMP" evidence="14">
    <location>
        <begin position="202"/>
        <end position="255"/>
    </location>
</feature>
<feature type="transmembrane region" description="Helical" evidence="12">
    <location>
        <begin position="180"/>
        <end position="200"/>
    </location>
</feature>
<accession>A0ABP8RCX3</accession>
<dbReference type="PANTHER" id="PTHR45436:SF5">
    <property type="entry name" value="SENSOR HISTIDINE KINASE TRCS"/>
    <property type="match status" value="1"/>
</dbReference>
<evidence type="ECO:0000256" key="8">
    <source>
        <dbReference type="ARBA" id="ARBA00022989"/>
    </source>
</evidence>
<evidence type="ECO:0000256" key="12">
    <source>
        <dbReference type="SAM" id="Phobius"/>
    </source>
</evidence>
<dbReference type="SUPFAM" id="SSF47384">
    <property type="entry name" value="Homodimeric domain of signal transducing histidine kinase"/>
    <property type="match status" value="1"/>
</dbReference>
<protein>
    <recommendedName>
        <fullName evidence="3">histidine kinase</fullName>
        <ecNumber evidence="3">2.7.13.3</ecNumber>
    </recommendedName>
</protein>
<sequence>MTTRTPSLQRRVTLVVVALLALLLVVLGVTVDVSLGVLARRNLHGRLLAAASRAEALDAAHTSPDLLAAELNGGGVRALLVTADGATYGDRGISPDTVAGPVVPPPFPPAPPFAPPPMMPPMAPGPNFPPPGLPPWPPPPPPPPPDATATALVRPLPDGARVILVADTTQTTQVTHQLRLLMIGAGVATLVVAALLLVAVSRVALRPLDRLTALANDIRTGDRGRRLRPDRADTELGRAAIAFDGMLDALEASEHRAQRAADAAQRAETAIRRFLVDAAHELRTPIAGIQVAAEQLANSASQQQGDDAAGAQYRRASLLLSDARRASRLVSDMLDLSRFDAGLPLDTHDVDLVAIADSEADRAAMLAPQLAVRRTGLAGLNVNADPTRLAQILSNLLDNARRYTPPGGAITIDVRAHEGAAEVTVTDSGPGVPDDERERIFERLVRLDAGRARDHGGAGLGLPIARALARAHGGELACLPHDGGAEFQLSVPVAQVSGDRPG</sequence>
<dbReference type="PRINTS" id="PR00344">
    <property type="entry name" value="BCTRLSENSOR"/>
</dbReference>
<dbReference type="Gene3D" id="1.10.287.130">
    <property type="match status" value="1"/>
</dbReference>
<dbReference type="InterPro" id="IPR003594">
    <property type="entry name" value="HATPase_dom"/>
</dbReference>
<comment type="subcellular location">
    <subcellularLocation>
        <location evidence="2">Cell membrane</location>
    </subcellularLocation>
</comment>
<dbReference type="CDD" id="cd00082">
    <property type="entry name" value="HisKA"/>
    <property type="match status" value="1"/>
</dbReference>
<dbReference type="Gene3D" id="6.10.340.10">
    <property type="match status" value="1"/>
</dbReference>
<evidence type="ECO:0000259" key="14">
    <source>
        <dbReference type="PROSITE" id="PS50885"/>
    </source>
</evidence>
<dbReference type="CDD" id="cd00075">
    <property type="entry name" value="HATPase"/>
    <property type="match status" value="1"/>
</dbReference>
<comment type="catalytic activity">
    <reaction evidence="1">
        <text>ATP + protein L-histidine = ADP + protein N-phospho-L-histidine.</text>
        <dbReference type="EC" id="2.7.13.3"/>
    </reaction>
</comment>
<dbReference type="InterPro" id="IPR005467">
    <property type="entry name" value="His_kinase_dom"/>
</dbReference>
<dbReference type="CDD" id="cd06225">
    <property type="entry name" value="HAMP"/>
    <property type="match status" value="1"/>
</dbReference>
<dbReference type="Pfam" id="PF00512">
    <property type="entry name" value="HisKA"/>
    <property type="match status" value="1"/>
</dbReference>
<dbReference type="PROSITE" id="PS50885">
    <property type="entry name" value="HAMP"/>
    <property type="match status" value="1"/>
</dbReference>
<proteinExistence type="predicted"/>
<dbReference type="InterPro" id="IPR050428">
    <property type="entry name" value="TCS_sensor_his_kinase"/>
</dbReference>
<keyword evidence="9" id="KW-0902">Two-component regulatory system</keyword>
<dbReference type="SUPFAM" id="SSF55874">
    <property type="entry name" value="ATPase domain of HSP90 chaperone/DNA topoisomerase II/histidine kinase"/>
    <property type="match status" value="1"/>
</dbReference>
<feature type="compositionally biased region" description="Pro residues" evidence="11">
    <location>
        <begin position="130"/>
        <end position="146"/>
    </location>
</feature>
<gene>
    <name evidence="15" type="ORF">GCM10023161_08850</name>
</gene>
<comment type="caution">
    <text evidence="15">The sequence shown here is derived from an EMBL/GenBank/DDBJ whole genome shotgun (WGS) entry which is preliminary data.</text>
</comment>
<feature type="domain" description="Histidine kinase" evidence="13">
    <location>
        <begin position="277"/>
        <end position="495"/>
    </location>
</feature>
<dbReference type="Pfam" id="PF02518">
    <property type="entry name" value="HATPase_c"/>
    <property type="match status" value="1"/>
</dbReference>
<keyword evidence="16" id="KW-1185">Reference proteome</keyword>
<dbReference type="InterPro" id="IPR004358">
    <property type="entry name" value="Sig_transdc_His_kin-like_C"/>
</dbReference>
<evidence type="ECO:0000256" key="11">
    <source>
        <dbReference type="SAM" id="MobiDB-lite"/>
    </source>
</evidence>
<evidence type="ECO:0000313" key="15">
    <source>
        <dbReference type="EMBL" id="GAA4535396.1"/>
    </source>
</evidence>
<dbReference type="RefSeq" id="WP_264047504.1">
    <property type="nucleotide sequence ID" value="NZ_BAABGF010000010.1"/>
</dbReference>
<evidence type="ECO:0000256" key="7">
    <source>
        <dbReference type="ARBA" id="ARBA00022777"/>
    </source>
</evidence>
<evidence type="ECO:0000313" key="16">
    <source>
        <dbReference type="Proteomes" id="UP001501417"/>
    </source>
</evidence>
<evidence type="ECO:0000256" key="5">
    <source>
        <dbReference type="ARBA" id="ARBA00022679"/>
    </source>
</evidence>
<dbReference type="InterPro" id="IPR036097">
    <property type="entry name" value="HisK_dim/P_sf"/>
</dbReference>
<dbReference type="SMART" id="SM00387">
    <property type="entry name" value="HATPase_c"/>
    <property type="match status" value="1"/>
</dbReference>
<keyword evidence="5" id="KW-0808">Transferase</keyword>
<keyword evidence="4" id="KW-0597">Phosphoprotein</keyword>
<name>A0ABP8RCX3_9MYCO</name>
<dbReference type="InterPro" id="IPR003660">
    <property type="entry name" value="HAMP_dom"/>
</dbReference>
<keyword evidence="10 12" id="KW-0472">Membrane</keyword>
<dbReference type="SMART" id="SM00388">
    <property type="entry name" value="HisKA"/>
    <property type="match status" value="1"/>
</dbReference>
<evidence type="ECO:0000256" key="6">
    <source>
        <dbReference type="ARBA" id="ARBA00022692"/>
    </source>
</evidence>
<keyword evidence="6 12" id="KW-0812">Transmembrane</keyword>
<reference evidence="16" key="1">
    <citation type="journal article" date="2019" name="Int. J. Syst. Evol. Microbiol.">
        <title>The Global Catalogue of Microorganisms (GCM) 10K type strain sequencing project: providing services to taxonomists for standard genome sequencing and annotation.</title>
        <authorList>
            <consortium name="The Broad Institute Genomics Platform"/>
            <consortium name="The Broad Institute Genome Sequencing Center for Infectious Disease"/>
            <person name="Wu L."/>
            <person name="Ma J."/>
        </authorList>
    </citation>
    <scope>NUCLEOTIDE SEQUENCE [LARGE SCALE GENOMIC DNA]</scope>
    <source>
        <strain evidence="16">JCM 17782</strain>
    </source>
</reference>
<dbReference type="Pfam" id="PF00672">
    <property type="entry name" value="HAMP"/>
    <property type="match status" value="1"/>
</dbReference>
<dbReference type="InterPro" id="IPR036890">
    <property type="entry name" value="HATPase_C_sf"/>
</dbReference>
<dbReference type="SUPFAM" id="SSF158472">
    <property type="entry name" value="HAMP domain-like"/>
    <property type="match status" value="1"/>
</dbReference>
<organism evidence="15 16">
    <name type="scientific">Mycobacterium paraffinicum</name>
    <dbReference type="NCBI Taxonomy" id="53378"/>
    <lineage>
        <taxon>Bacteria</taxon>
        <taxon>Bacillati</taxon>
        <taxon>Actinomycetota</taxon>
        <taxon>Actinomycetes</taxon>
        <taxon>Mycobacteriales</taxon>
        <taxon>Mycobacteriaceae</taxon>
        <taxon>Mycobacterium</taxon>
    </lineage>
</organism>
<dbReference type="Gene3D" id="3.30.565.10">
    <property type="entry name" value="Histidine kinase-like ATPase, C-terminal domain"/>
    <property type="match status" value="1"/>
</dbReference>
<keyword evidence="8 12" id="KW-1133">Transmembrane helix</keyword>
<dbReference type="InterPro" id="IPR003661">
    <property type="entry name" value="HisK_dim/P_dom"/>
</dbReference>
<evidence type="ECO:0000256" key="4">
    <source>
        <dbReference type="ARBA" id="ARBA00022553"/>
    </source>
</evidence>
<dbReference type="EC" id="2.7.13.3" evidence="3"/>
<dbReference type="Proteomes" id="UP001501417">
    <property type="component" value="Unassembled WGS sequence"/>
</dbReference>
<evidence type="ECO:0000256" key="3">
    <source>
        <dbReference type="ARBA" id="ARBA00012438"/>
    </source>
</evidence>
<evidence type="ECO:0000259" key="13">
    <source>
        <dbReference type="PROSITE" id="PS50109"/>
    </source>
</evidence>
<dbReference type="PANTHER" id="PTHR45436">
    <property type="entry name" value="SENSOR HISTIDINE KINASE YKOH"/>
    <property type="match status" value="1"/>
</dbReference>
<dbReference type="EMBL" id="BAABGF010000010">
    <property type="protein sequence ID" value="GAA4535396.1"/>
    <property type="molecule type" value="Genomic_DNA"/>
</dbReference>
<keyword evidence="7" id="KW-0418">Kinase</keyword>
<evidence type="ECO:0000256" key="1">
    <source>
        <dbReference type="ARBA" id="ARBA00000085"/>
    </source>
</evidence>
<feature type="region of interest" description="Disordered" evidence="11">
    <location>
        <begin position="130"/>
        <end position="150"/>
    </location>
</feature>
<evidence type="ECO:0000256" key="9">
    <source>
        <dbReference type="ARBA" id="ARBA00023012"/>
    </source>
</evidence>
<dbReference type="SMART" id="SM00304">
    <property type="entry name" value="HAMP"/>
    <property type="match status" value="1"/>
</dbReference>